<proteinExistence type="predicted"/>
<sequence>MKDERGCKWAVKVLHKDHDCATPNGEFVRTGNDIWVVYCERLERGHRHIVNIAAVYHLCGPHDERITAYKMEWIDRGNIGVRRSRNGSYEAVLIDLDRLRLDPSTPKRVLG</sequence>
<dbReference type="InParanoid" id="A0A0G4EJX1"/>
<protein>
    <recommendedName>
        <fullName evidence="3">Protein kinase domain-containing protein</fullName>
    </recommendedName>
</protein>
<evidence type="ECO:0000313" key="2">
    <source>
        <dbReference type="Proteomes" id="UP000041254"/>
    </source>
</evidence>
<organism evidence="1 2">
    <name type="scientific">Vitrella brassicaformis (strain CCMP3155)</name>
    <dbReference type="NCBI Taxonomy" id="1169540"/>
    <lineage>
        <taxon>Eukaryota</taxon>
        <taxon>Sar</taxon>
        <taxon>Alveolata</taxon>
        <taxon>Colpodellida</taxon>
        <taxon>Vitrellaceae</taxon>
        <taxon>Vitrella</taxon>
    </lineage>
</organism>
<name>A0A0G4EJX1_VITBC</name>
<dbReference type="AlphaFoldDB" id="A0A0G4EJX1"/>
<dbReference type="EMBL" id="CDMY01000247">
    <property type="protein sequence ID" value="CEL96837.1"/>
    <property type="molecule type" value="Genomic_DNA"/>
</dbReference>
<evidence type="ECO:0000313" key="1">
    <source>
        <dbReference type="EMBL" id="CEL96837.1"/>
    </source>
</evidence>
<gene>
    <name evidence="1" type="ORF">Vbra_3873</name>
</gene>
<dbReference type="PhylomeDB" id="A0A0G4EJX1"/>
<evidence type="ECO:0008006" key="3">
    <source>
        <dbReference type="Google" id="ProtNLM"/>
    </source>
</evidence>
<accession>A0A0G4EJX1</accession>
<dbReference type="VEuPathDB" id="CryptoDB:Vbra_3873"/>
<reference evidence="1 2" key="1">
    <citation type="submission" date="2014-11" db="EMBL/GenBank/DDBJ databases">
        <authorList>
            <person name="Zhu J."/>
            <person name="Qi W."/>
            <person name="Song R."/>
        </authorList>
    </citation>
    <scope>NUCLEOTIDE SEQUENCE [LARGE SCALE GENOMIC DNA]</scope>
</reference>
<dbReference type="Proteomes" id="UP000041254">
    <property type="component" value="Unassembled WGS sequence"/>
</dbReference>
<keyword evidence="2" id="KW-1185">Reference proteome</keyword>